<gene>
    <name evidence="1" type="ORF">C8D98_0777</name>
</gene>
<dbReference type="Pfam" id="PF06988">
    <property type="entry name" value="NifT"/>
    <property type="match status" value="1"/>
</dbReference>
<name>A0A4R1KCJ0_9BACT</name>
<dbReference type="Gene3D" id="2.40.50.240">
    <property type="entry name" value="NifT/FixU-like"/>
    <property type="match status" value="1"/>
</dbReference>
<evidence type="ECO:0000313" key="1">
    <source>
        <dbReference type="EMBL" id="TCK62256.1"/>
    </source>
</evidence>
<evidence type="ECO:0000313" key="2">
    <source>
        <dbReference type="Proteomes" id="UP000294614"/>
    </source>
</evidence>
<dbReference type="AlphaFoldDB" id="A0A4R1KCJ0"/>
<keyword evidence="2" id="KW-1185">Reference proteome</keyword>
<dbReference type="OrthoDB" id="9805052at2"/>
<sequence>MKVTLNKKGDVYSVYVPKKDMEQIVVSIEQKGAWGGEFTLANGWVLEFETLDEVPALPKTMEAKLLTRGE</sequence>
<dbReference type="InterPro" id="IPR009727">
    <property type="entry name" value="NifT"/>
</dbReference>
<dbReference type="NCBIfam" id="TIGR02934">
    <property type="entry name" value="nifT_nitrog"/>
    <property type="match status" value="1"/>
</dbReference>
<dbReference type="SUPFAM" id="SSF159203">
    <property type="entry name" value="NifT/FixU-like"/>
    <property type="match status" value="1"/>
</dbReference>
<accession>A0A4R1KCJ0</accession>
<dbReference type="EMBL" id="SMGG01000003">
    <property type="protein sequence ID" value="TCK62256.1"/>
    <property type="molecule type" value="Genomic_DNA"/>
</dbReference>
<dbReference type="InterPro" id="IPR024044">
    <property type="entry name" value="NifT/FixU_barrel-like_dom_sf"/>
</dbReference>
<reference evidence="1 2" key="1">
    <citation type="submission" date="2019-03" db="EMBL/GenBank/DDBJ databases">
        <title>Genomic Encyclopedia of Type Strains, Phase IV (KMG-IV): sequencing the most valuable type-strain genomes for metagenomic binning, comparative biology and taxonomic classification.</title>
        <authorList>
            <person name="Goeker M."/>
        </authorList>
    </citation>
    <scope>NUCLEOTIDE SEQUENCE [LARGE SCALE GENOMIC DNA]</scope>
    <source>
        <strain evidence="1 2">DSM 24984</strain>
    </source>
</reference>
<proteinExistence type="predicted"/>
<dbReference type="Proteomes" id="UP000294614">
    <property type="component" value="Unassembled WGS sequence"/>
</dbReference>
<protein>
    <submittedName>
        <fullName evidence="1">Nitrogen fixation protein NifT</fullName>
    </submittedName>
</protein>
<dbReference type="RefSeq" id="WP_132872178.1">
    <property type="nucleotide sequence ID" value="NZ_JAJUHT010000010.1"/>
</dbReference>
<comment type="caution">
    <text evidence="1">The sequence shown here is derived from an EMBL/GenBank/DDBJ whole genome shotgun (WGS) entry which is preliminary data.</text>
</comment>
<dbReference type="GO" id="GO:0009399">
    <property type="term" value="P:nitrogen fixation"/>
    <property type="evidence" value="ECO:0007669"/>
    <property type="project" value="InterPro"/>
</dbReference>
<organism evidence="1 2">
    <name type="scientific">Seleniivibrio woodruffii</name>
    <dbReference type="NCBI Taxonomy" id="1078050"/>
    <lineage>
        <taxon>Bacteria</taxon>
        <taxon>Pseudomonadati</taxon>
        <taxon>Deferribacterota</taxon>
        <taxon>Deferribacteres</taxon>
        <taxon>Deferribacterales</taxon>
        <taxon>Geovibrionaceae</taxon>
        <taxon>Seleniivibrio</taxon>
    </lineage>
</organism>